<evidence type="ECO:0000256" key="4">
    <source>
        <dbReference type="ARBA" id="ARBA00023136"/>
    </source>
</evidence>
<dbReference type="OrthoDB" id="9759676at2"/>
<evidence type="ECO:0000256" key="2">
    <source>
        <dbReference type="ARBA" id="ARBA00022692"/>
    </source>
</evidence>
<dbReference type="PANTHER" id="PTHR47704:SF1">
    <property type="entry name" value="POTASSIUM TRANSPORTER KIMA"/>
    <property type="match status" value="1"/>
</dbReference>
<evidence type="ECO:0000313" key="7">
    <source>
        <dbReference type="Proteomes" id="UP000018291"/>
    </source>
</evidence>
<comment type="caution">
    <text evidence="6">The sequence shown here is derived from an EMBL/GenBank/DDBJ whole genome shotgun (WGS) entry which is preliminary data.</text>
</comment>
<dbReference type="GO" id="GO:0016020">
    <property type="term" value="C:membrane"/>
    <property type="evidence" value="ECO:0007669"/>
    <property type="project" value="UniProtKB-SubCell"/>
</dbReference>
<feature type="transmembrane region" description="Helical" evidence="5">
    <location>
        <begin position="121"/>
        <end position="140"/>
    </location>
</feature>
<keyword evidence="7" id="KW-1185">Reference proteome</keyword>
<organism evidence="6 7">
    <name type="scientific">Candidatus Neomicrothrix parvicella RN1</name>
    <dbReference type="NCBI Taxonomy" id="1229780"/>
    <lineage>
        <taxon>Bacteria</taxon>
        <taxon>Bacillati</taxon>
        <taxon>Actinomycetota</taxon>
        <taxon>Acidimicrobiia</taxon>
        <taxon>Acidimicrobiales</taxon>
        <taxon>Microthrixaceae</taxon>
        <taxon>Candidatus Neomicrothrix</taxon>
    </lineage>
</organism>
<accession>R4Z0A5</accession>
<feature type="transmembrane region" description="Helical" evidence="5">
    <location>
        <begin position="383"/>
        <end position="399"/>
    </location>
</feature>
<evidence type="ECO:0000256" key="1">
    <source>
        <dbReference type="ARBA" id="ARBA00004141"/>
    </source>
</evidence>
<sequence length="626" mass="67328">MPRPSSFKRRLVGRPLASFAESHERLGKPTALAVLASDAISSTAYAGEEILRVLVPVVALAALEDLIPIAVVVCILLLVVISSYRQTIHAYPNGGGSYVVSKENLGITPALVAGASLLSDYVLTAAVSVSAGVAAITSAYPSLYQYRVEICVGFITLIAVGNLRGLRESGKLFAGPTFAYIVALGALITAGLFRSYTGSLPPMPPNQAALNELTDNGATLGVLTPLLLLRAFSSGAVALTGVEAISNGVPAFKKPEAKNAATTLTWMGIILGVGFFGTSLLAHRLQPTLLPDETLFSTMGRAVFGDGSISYLFLQFATFAILVLAANTAFADFPRLASIVAKDGYLPRQFVSRGDRLVFSNGIIVLAGMAVVLLVVFQGDTSALIPLYAVGVFTGFTLSQTGMVRHHLKLREGKWQRNVVINGMGAVMTGVVLIVVVVSKFTIGAWIPVVLIPLIVVFFRTVHEHYRRVGEDLRPRAGYAPVLSGNSVVLLVGGVHRGTLDALAYARTLKPDHLHAVHVSMDNESAERVRAEWDKRRPKFPLEVIPSPYRELAGPLIAHLDRIAGRDHDDVTTVVIPDYVEAHWWDNMLHNQSTLALTRRLRDRPKTVVITVPVHARRVRAEPPPS</sequence>
<feature type="transmembrane region" description="Helical" evidence="5">
    <location>
        <begin position="309"/>
        <end position="330"/>
    </location>
</feature>
<dbReference type="Pfam" id="PF13520">
    <property type="entry name" value="AA_permease_2"/>
    <property type="match status" value="1"/>
</dbReference>
<feature type="transmembrane region" description="Helical" evidence="5">
    <location>
        <begin position="419"/>
        <end position="437"/>
    </location>
</feature>
<name>R4Z0A5_9ACTN</name>
<dbReference type="HOGENOM" id="CLU_017999_1_1_11"/>
<feature type="transmembrane region" description="Helical" evidence="5">
    <location>
        <begin position="178"/>
        <end position="197"/>
    </location>
</feature>
<keyword evidence="4 5" id="KW-0472">Membrane</keyword>
<dbReference type="RefSeq" id="WP_012227845.1">
    <property type="nucleotide sequence ID" value="NZ_HG422565.1"/>
</dbReference>
<dbReference type="GO" id="GO:0022857">
    <property type="term" value="F:transmembrane transporter activity"/>
    <property type="evidence" value="ECO:0007669"/>
    <property type="project" value="InterPro"/>
</dbReference>
<evidence type="ECO:0000256" key="5">
    <source>
        <dbReference type="SAM" id="Phobius"/>
    </source>
</evidence>
<dbReference type="eggNOG" id="COG0531">
    <property type="taxonomic scope" value="Bacteria"/>
</dbReference>
<dbReference type="EMBL" id="CANL01000029">
    <property type="protein sequence ID" value="CCM64158.1"/>
    <property type="molecule type" value="Genomic_DNA"/>
</dbReference>
<feature type="transmembrane region" description="Helical" evidence="5">
    <location>
        <begin position="443"/>
        <end position="462"/>
    </location>
</feature>
<evidence type="ECO:0000256" key="3">
    <source>
        <dbReference type="ARBA" id="ARBA00022989"/>
    </source>
</evidence>
<feature type="transmembrane region" description="Helical" evidence="5">
    <location>
        <begin position="263"/>
        <end position="282"/>
    </location>
</feature>
<dbReference type="STRING" id="1229780.BN381_350018"/>
<dbReference type="InterPro" id="IPR053153">
    <property type="entry name" value="APC_K+_Transporter"/>
</dbReference>
<evidence type="ECO:0000313" key="6">
    <source>
        <dbReference type="EMBL" id="CCM64158.1"/>
    </source>
</evidence>
<dbReference type="Proteomes" id="UP000018291">
    <property type="component" value="Unassembled WGS sequence"/>
</dbReference>
<dbReference type="AlphaFoldDB" id="R4Z0A5"/>
<proteinExistence type="predicted"/>
<dbReference type="Gene3D" id="1.20.1740.10">
    <property type="entry name" value="Amino acid/polyamine transporter I"/>
    <property type="match status" value="1"/>
</dbReference>
<feature type="transmembrane region" description="Helical" evidence="5">
    <location>
        <begin position="357"/>
        <end position="377"/>
    </location>
</feature>
<keyword evidence="2 5" id="KW-0812">Transmembrane</keyword>
<dbReference type="PANTHER" id="PTHR47704">
    <property type="entry name" value="POTASSIUM TRANSPORTER KIMA"/>
    <property type="match status" value="1"/>
</dbReference>
<feature type="transmembrane region" description="Helical" evidence="5">
    <location>
        <begin position="217"/>
        <end position="242"/>
    </location>
</feature>
<gene>
    <name evidence="6" type="primary">ydaO</name>
    <name evidence="6" type="ORF">BN381_350018</name>
</gene>
<protein>
    <submittedName>
        <fullName evidence="6">Putative metabolite transporter</fullName>
    </submittedName>
</protein>
<dbReference type="InterPro" id="IPR002293">
    <property type="entry name" value="AA/rel_permease1"/>
</dbReference>
<keyword evidence="3 5" id="KW-1133">Transmembrane helix</keyword>
<comment type="subcellular location">
    <subcellularLocation>
        <location evidence="1">Membrane</location>
        <topology evidence="1">Multi-pass membrane protein</topology>
    </subcellularLocation>
</comment>
<feature type="transmembrane region" description="Helical" evidence="5">
    <location>
        <begin position="56"/>
        <end position="81"/>
    </location>
</feature>
<reference evidence="6 7" key="1">
    <citation type="journal article" date="2013" name="ISME J.">
        <title>Metabolic model for the filamentous 'Candidatus Microthrix parvicella' based on genomic and metagenomic analyses.</title>
        <authorList>
            <person name="Jon McIlroy S."/>
            <person name="Kristiansen R."/>
            <person name="Albertsen M."/>
            <person name="Michael Karst S."/>
            <person name="Rossetti S."/>
            <person name="Lund Nielsen J."/>
            <person name="Tandoi V."/>
            <person name="James Seviour R."/>
            <person name="Nielsen P.H."/>
        </authorList>
    </citation>
    <scope>NUCLEOTIDE SEQUENCE [LARGE SCALE GENOMIC DNA]</scope>
    <source>
        <strain evidence="6 7">RN1</strain>
    </source>
</reference>